<protein>
    <recommendedName>
        <fullName evidence="4">30S ribosomal protein S2</fullName>
    </recommendedName>
</protein>
<feature type="region of interest" description="Disordered" evidence="1">
    <location>
        <begin position="1"/>
        <end position="40"/>
    </location>
</feature>
<evidence type="ECO:0000256" key="1">
    <source>
        <dbReference type="SAM" id="MobiDB-lite"/>
    </source>
</evidence>
<sequence length="40" mass="4400">MPDWERELLEGDGAKTEAKAEEPKAEAKKADEAPEAEKSN</sequence>
<keyword evidence="3" id="KW-1185">Reference proteome</keyword>
<dbReference type="AlphaFoldDB" id="A0A231GSG9"/>
<reference evidence="2 3" key="1">
    <citation type="submission" date="2017-07" db="EMBL/GenBank/DDBJ databases">
        <title>First draft Genome Sequence of Nocardia cerradoensis isolated from human infection.</title>
        <authorList>
            <person name="Carrasco G."/>
        </authorList>
    </citation>
    <scope>NUCLEOTIDE SEQUENCE [LARGE SCALE GENOMIC DNA]</scope>
    <source>
        <strain evidence="2 3">CNM20130759</strain>
    </source>
</reference>
<evidence type="ECO:0000313" key="3">
    <source>
        <dbReference type="Proteomes" id="UP000215506"/>
    </source>
</evidence>
<dbReference type="EMBL" id="NGAF01000338">
    <property type="protein sequence ID" value="OXR39573.1"/>
    <property type="molecule type" value="Genomic_DNA"/>
</dbReference>
<evidence type="ECO:0008006" key="4">
    <source>
        <dbReference type="Google" id="ProtNLM"/>
    </source>
</evidence>
<gene>
    <name evidence="2" type="ORF">B7C42_08359</name>
</gene>
<comment type="caution">
    <text evidence="2">The sequence shown here is derived from an EMBL/GenBank/DDBJ whole genome shotgun (WGS) entry which is preliminary data.</text>
</comment>
<proteinExistence type="predicted"/>
<dbReference type="Proteomes" id="UP000215506">
    <property type="component" value="Unassembled WGS sequence"/>
</dbReference>
<accession>A0A231GSG9</accession>
<evidence type="ECO:0000313" key="2">
    <source>
        <dbReference type="EMBL" id="OXR39573.1"/>
    </source>
</evidence>
<name>A0A231GSG9_9NOCA</name>
<organism evidence="2 3">
    <name type="scientific">Nocardia cerradoensis</name>
    <dbReference type="NCBI Taxonomy" id="85688"/>
    <lineage>
        <taxon>Bacteria</taxon>
        <taxon>Bacillati</taxon>
        <taxon>Actinomycetota</taxon>
        <taxon>Actinomycetes</taxon>
        <taxon>Mycobacteriales</taxon>
        <taxon>Nocardiaceae</taxon>
        <taxon>Nocardia</taxon>
    </lineage>
</organism>